<evidence type="ECO:0000256" key="3">
    <source>
        <dbReference type="ARBA" id="ARBA00022448"/>
    </source>
</evidence>
<name>A0ABV0CV13_9SPHN</name>
<evidence type="ECO:0000256" key="6">
    <source>
        <dbReference type="ARBA" id="ARBA00023136"/>
    </source>
</evidence>
<feature type="transmembrane region" description="Helical" evidence="7">
    <location>
        <begin position="89"/>
        <end position="111"/>
    </location>
</feature>
<evidence type="ECO:0000256" key="4">
    <source>
        <dbReference type="ARBA" id="ARBA00022692"/>
    </source>
</evidence>
<dbReference type="InterPro" id="IPR050222">
    <property type="entry name" value="MATE_MdtK"/>
</dbReference>
<comment type="similarity">
    <text evidence="2">Belongs to the multi antimicrobial extrusion (MATE) (TC 2.A.66.1) family.</text>
</comment>
<feature type="transmembrane region" description="Helical" evidence="7">
    <location>
        <begin position="131"/>
        <end position="155"/>
    </location>
</feature>
<evidence type="ECO:0000256" key="7">
    <source>
        <dbReference type="SAM" id="Phobius"/>
    </source>
</evidence>
<feature type="transmembrane region" description="Helical" evidence="7">
    <location>
        <begin position="162"/>
        <end position="182"/>
    </location>
</feature>
<feature type="transmembrane region" description="Helical" evidence="7">
    <location>
        <begin position="188"/>
        <end position="210"/>
    </location>
</feature>
<evidence type="ECO:0000256" key="2">
    <source>
        <dbReference type="ARBA" id="ARBA00010199"/>
    </source>
</evidence>
<feature type="transmembrane region" description="Helical" evidence="7">
    <location>
        <begin position="277"/>
        <end position="297"/>
    </location>
</feature>
<feature type="transmembrane region" description="Helical" evidence="7">
    <location>
        <begin position="44"/>
        <end position="68"/>
    </location>
</feature>
<dbReference type="CDD" id="cd13136">
    <property type="entry name" value="MATE_DinF_like"/>
    <property type="match status" value="1"/>
</dbReference>
<accession>A0ABV0CV13</accession>
<keyword evidence="9" id="KW-1185">Reference proteome</keyword>
<feature type="transmembrane region" description="Helical" evidence="7">
    <location>
        <begin position="318"/>
        <end position="338"/>
    </location>
</feature>
<keyword evidence="4 7" id="KW-0812">Transmembrane</keyword>
<feature type="transmembrane region" description="Helical" evidence="7">
    <location>
        <begin position="246"/>
        <end position="265"/>
    </location>
</feature>
<dbReference type="RefSeq" id="WP_346783437.1">
    <property type="nucleotide sequence ID" value="NZ_JBDLBR010000001.1"/>
</dbReference>
<reference evidence="8 9" key="1">
    <citation type="submission" date="2024-05" db="EMBL/GenBank/DDBJ databases">
        <authorList>
            <person name="Park S."/>
        </authorList>
    </citation>
    <scope>NUCLEOTIDE SEQUENCE [LARGE SCALE GENOMIC DNA]</scope>
    <source>
        <strain evidence="8 9">DGU5</strain>
    </source>
</reference>
<comment type="subcellular location">
    <subcellularLocation>
        <location evidence="1">Membrane</location>
        <topology evidence="1">Multi-pass membrane protein</topology>
    </subcellularLocation>
</comment>
<organism evidence="8 9">
    <name type="scientific">Aurantiacibacter flavus</name>
    <dbReference type="NCBI Taxonomy" id="3145232"/>
    <lineage>
        <taxon>Bacteria</taxon>
        <taxon>Pseudomonadati</taxon>
        <taxon>Pseudomonadota</taxon>
        <taxon>Alphaproteobacteria</taxon>
        <taxon>Sphingomonadales</taxon>
        <taxon>Erythrobacteraceae</taxon>
        <taxon>Aurantiacibacter</taxon>
    </lineage>
</organism>
<proteinExistence type="inferred from homology"/>
<dbReference type="InterPro" id="IPR044644">
    <property type="entry name" value="DinF-like"/>
</dbReference>
<evidence type="ECO:0000256" key="1">
    <source>
        <dbReference type="ARBA" id="ARBA00004141"/>
    </source>
</evidence>
<evidence type="ECO:0000313" key="8">
    <source>
        <dbReference type="EMBL" id="MEN7535981.1"/>
    </source>
</evidence>
<protein>
    <submittedName>
        <fullName evidence="8">MATE family efflux transporter</fullName>
    </submittedName>
</protein>
<dbReference type="Proteomes" id="UP001484535">
    <property type="component" value="Unassembled WGS sequence"/>
</dbReference>
<keyword evidence="3" id="KW-0813">Transport</keyword>
<dbReference type="Pfam" id="PF01554">
    <property type="entry name" value="MatE"/>
    <property type="match status" value="2"/>
</dbReference>
<dbReference type="PANTHER" id="PTHR43298:SF2">
    <property type="entry name" value="FMN_FAD EXPORTER YEEO-RELATED"/>
    <property type="match status" value="1"/>
</dbReference>
<dbReference type="NCBIfam" id="TIGR00797">
    <property type="entry name" value="matE"/>
    <property type="match status" value="1"/>
</dbReference>
<comment type="caution">
    <text evidence="8">The sequence shown here is derived from an EMBL/GenBank/DDBJ whole genome shotgun (WGS) entry which is preliminary data.</text>
</comment>
<evidence type="ECO:0000256" key="5">
    <source>
        <dbReference type="ARBA" id="ARBA00022989"/>
    </source>
</evidence>
<evidence type="ECO:0000313" key="9">
    <source>
        <dbReference type="Proteomes" id="UP001484535"/>
    </source>
</evidence>
<feature type="transmembrane region" description="Helical" evidence="7">
    <location>
        <begin position="358"/>
        <end position="375"/>
    </location>
</feature>
<dbReference type="PANTHER" id="PTHR43298">
    <property type="entry name" value="MULTIDRUG RESISTANCE PROTEIN NORM-RELATED"/>
    <property type="match status" value="1"/>
</dbReference>
<keyword evidence="6 7" id="KW-0472">Membrane</keyword>
<dbReference type="EMBL" id="JBDLBR010000001">
    <property type="protein sequence ID" value="MEN7535981.1"/>
    <property type="molecule type" value="Genomic_DNA"/>
</dbReference>
<sequence>MSTALPLTRRAIFSQAWPIMLGQASIPLVGIVDTAVIGRSGDAAALAGVALGATLIGLVFWSFGFLRMGMTGLASQAQGAGERHEVEALLLRGITIGLALGVAIFALQVPLGRGALALMAGGESVSTEAAAYMHGRFMGAPAALTVYALTGWLFGLGRTRDALALQLVMNAANVGFDLWFVVGFDWGAFGVGAGTALAELIALITGLALVGRDGAGTVVAFVRRATQAQVLDPERLKQLFAVNRDIMIRTVSLLLLFVWFANAGARLGAAELAANHVLLQFVNVAAFVLDAFAFTAEARVGNAVGKHSRADFTRAIRLAGEFSLLAGVLLSALFLLAGGPVIDFLTTEPQVRETARRFLPFAALIPLIGMPSWMLDGVFVGATQGRALRNAAVLATLSYIALDLALRGQGQLGLWIAFSASYLLRAVALGWQLPRLARTIGPA</sequence>
<gene>
    <name evidence="8" type="ORF">ABDJ38_02190</name>
</gene>
<dbReference type="InterPro" id="IPR002528">
    <property type="entry name" value="MATE_fam"/>
</dbReference>
<feature type="transmembrane region" description="Helical" evidence="7">
    <location>
        <begin position="12"/>
        <end position="32"/>
    </location>
</feature>
<keyword evidence="5 7" id="KW-1133">Transmembrane helix</keyword>